<feature type="region of interest" description="Disordered" evidence="1">
    <location>
        <begin position="458"/>
        <end position="478"/>
    </location>
</feature>
<dbReference type="Pfam" id="PF09804">
    <property type="entry name" value="DENND11"/>
    <property type="match status" value="1"/>
</dbReference>
<organism evidence="2">
    <name type="scientific">Dichomitus squalens</name>
    <dbReference type="NCBI Taxonomy" id="114155"/>
    <lineage>
        <taxon>Eukaryota</taxon>
        <taxon>Fungi</taxon>
        <taxon>Dikarya</taxon>
        <taxon>Basidiomycota</taxon>
        <taxon>Agaricomycotina</taxon>
        <taxon>Agaricomycetes</taxon>
        <taxon>Polyporales</taxon>
        <taxon>Polyporaceae</taxon>
        <taxon>Dichomitus</taxon>
    </lineage>
</organism>
<dbReference type="InterPro" id="IPR053056">
    <property type="entry name" value="Lipid_Metab_Assoc_Protein"/>
</dbReference>
<evidence type="ECO:0008006" key="3">
    <source>
        <dbReference type="Google" id="ProtNLM"/>
    </source>
</evidence>
<dbReference type="PANTHER" id="PTHR28153">
    <property type="entry name" value="PROTEIN, PUTATIVE-RELATED"/>
    <property type="match status" value="1"/>
</dbReference>
<sequence length="661" mass="72920">MRSGTHQSLFTPVAIFHASFHRTQGNIIDWSLKASDDLDLTHVEFSSLPSGLHLIERDVIYFTKDDHQGVCVFRRRQTSEHGHRGFRLSSLGILLAKSPRARPWRHVAALKRLVNSIYTALDDRDTMEPTDEDWDPAREFFEQRKVRQALDNSSASTSSSTGSNWRGWAVELDGSRSDSAPTVHLPHLLRILGPSSLTLYKHILGRRRVLIITLPPVEAACILCQVAADTCYEEQVSELVSTIDPNENEDSEPRRLKGKSTSGIKVLGMVTLNDLDKLAFESKSGRGWIACTTDSIFLDKPSYYDLLIDLRSATPNTRPAFYIAKPVDQPIGRGPTHRLSSVRFTWSDVRLWTELDRLLQLDSENGHDLCCDPSQHTGKPRSSTSSTWTDVWRVYEDVCVMCAGLWMGAWRNGNPGPSYPGTTPRRSANWGTGTGSIRLEGDDELNARTRSAPSVRTLGMGIEGRPSGSGSTLNAGRTSRMMRRASTMSAWTWTGIKGANNASDNDNDNDATDTQPATEDVPAMFIPGERSNLPERATPADAATSATRDRQVLTTLALLDTFHAHTTAILSRLATLLETRKQCSPSSSSRRERIVLGGGEGVREGGAVMLTPKDVISFELGPFSGLDARFVEWLGEEYGGGIRVLVKRGWKDLVGLVFGLG</sequence>
<evidence type="ECO:0000313" key="2">
    <source>
        <dbReference type="EMBL" id="TBU26670.1"/>
    </source>
</evidence>
<feature type="region of interest" description="Disordered" evidence="1">
    <location>
        <begin position="497"/>
        <end position="520"/>
    </location>
</feature>
<dbReference type="GO" id="GO:0005811">
    <property type="term" value="C:lipid droplet"/>
    <property type="evidence" value="ECO:0007669"/>
    <property type="project" value="TreeGrafter"/>
</dbReference>
<protein>
    <recommendedName>
        <fullName evidence="3">DUF4484 domain-containing protein</fullName>
    </recommendedName>
</protein>
<dbReference type="Proteomes" id="UP000292957">
    <property type="component" value="Unassembled WGS sequence"/>
</dbReference>
<dbReference type="OrthoDB" id="2152680at2759"/>
<dbReference type="AlphaFoldDB" id="A0A4Q9MGT5"/>
<dbReference type="EMBL" id="ML143442">
    <property type="protein sequence ID" value="TBU26670.1"/>
    <property type="molecule type" value="Genomic_DNA"/>
</dbReference>
<reference evidence="2" key="1">
    <citation type="submission" date="2019-01" db="EMBL/GenBank/DDBJ databases">
        <title>Draft genome sequences of three monokaryotic isolates of the white-rot basidiomycete fungus Dichomitus squalens.</title>
        <authorList>
            <consortium name="DOE Joint Genome Institute"/>
            <person name="Lopez S.C."/>
            <person name="Andreopoulos B."/>
            <person name="Pangilinan J."/>
            <person name="Lipzen A."/>
            <person name="Riley R."/>
            <person name="Ahrendt S."/>
            <person name="Ng V."/>
            <person name="Barry K."/>
            <person name="Daum C."/>
            <person name="Grigoriev I.V."/>
            <person name="Hilden K.S."/>
            <person name="Makela M.R."/>
            <person name="de Vries R.P."/>
        </authorList>
    </citation>
    <scope>NUCLEOTIDE SEQUENCE [LARGE SCALE GENOMIC DNA]</scope>
    <source>
        <strain evidence="2">OM18370.1</strain>
    </source>
</reference>
<evidence type="ECO:0000256" key="1">
    <source>
        <dbReference type="SAM" id="MobiDB-lite"/>
    </source>
</evidence>
<proteinExistence type="predicted"/>
<gene>
    <name evidence="2" type="ORF">BD311DRAFT_779481</name>
</gene>
<dbReference type="PANTHER" id="PTHR28153:SF1">
    <property type="entry name" value="DUF4484 DOMAIN-CONTAINING PROTEIN"/>
    <property type="match status" value="1"/>
</dbReference>
<dbReference type="InterPro" id="IPR018626">
    <property type="entry name" value="LCHN/Anr2"/>
</dbReference>
<name>A0A4Q9MGT5_9APHY</name>
<accession>A0A4Q9MGT5</accession>